<gene>
    <name evidence="3" type="ORF">ANIMEMIM_00237</name>
</gene>
<dbReference type="EMBL" id="CAJHIM010000016">
    <property type="protein sequence ID" value="CAD6491883.1"/>
    <property type="molecule type" value="Genomic_DNA"/>
</dbReference>
<proteinExistence type="predicted"/>
<dbReference type="Proteomes" id="UP000637195">
    <property type="component" value="Unassembled WGS sequence"/>
</dbReference>
<feature type="transmembrane region" description="Helical" evidence="1">
    <location>
        <begin position="17"/>
        <end position="42"/>
    </location>
</feature>
<accession>A0A811T8F9</accession>
<protein>
    <recommendedName>
        <fullName evidence="2">Cell division protein A N-terminal domain-containing protein</fullName>
    </recommendedName>
</protein>
<sequence>MDSNVGTQHRILKRGALIYYAGSAIFASGIALLALGVAFIMMQKIHYGSEPEEIFLSSIFIGVGATMILTGMNMMMRQTRYGYYLVGASTFASLFALLVFTYNYPQKWYYPLINYVLALYVVGLLVLVGNAFANVVLWMIEGEPGVAVRKEELRIYTDEEIERDIEDATRKSIELSASELTFKEPYAEDVKYGRIFRETRGTTTRIKDNLDEVTSLVKTVNPGGRIKSGSAEIESASKNLVDILRVGSVKKSKSREIKDKVVGTMERFYSLITVKRGG</sequence>
<keyword evidence="1" id="KW-0812">Transmembrane</keyword>
<organism evidence="3 4">
    <name type="scientific">Candidatus Argoarchaeum ethanivorans</name>
    <dbReference type="NCBI Taxonomy" id="2608793"/>
    <lineage>
        <taxon>Archaea</taxon>
        <taxon>Methanobacteriati</taxon>
        <taxon>Methanobacteriota</taxon>
        <taxon>Stenosarchaea group</taxon>
        <taxon>Methanomicrobia</taxon>
        <taxon>Methanosarcinales</taxon>
        <taxon>Methanosarcinales incertae sedis</taxon>
        <taxon>GOM Arc I cluster</taxon>
        <taxon>Candidatus Argoarchaeum</taxon>
    </lineage>
</organism>
<dbReference type="AlphaFoldDB" id="A0A811T8F9"/>
<feature type="transmembrane region" description="Helical" evidence="1">
    <location>
        <begin position="54"/>
        <end position="74"/>
    </location>
</feature>
<dbReference type="InterPro" id="IPR055563">
    <property type="entry name" value="CdpA_N"/>
</dbReference>
<feature type="domain" description="Cell division protein A N-terminal" evidence="2">
    <location>
        <begin position="19"/>
        <end position="140"/>
    </location>
</feature>
<reference evidence="3" key="1">
    <citation type="submission" date="2020-10" db="EMBL/GenBank/DDBJ databases">
        <authorList>
            <person name="Hahn C.J."/>
            <person name="Laso-Perez R."/>
            <person name="Vulcano F."/>
            <person name="Vaziourakis K.-M."/>
            <person name="Stokke R."/>
            <person name="Steen I.H."/>
            <person name="Teske A."/>
            <person name="Boetius A."/>
            <person name="Liebeke M."/>
            <person name="Amann R."/>
            <person name="Knittel K."/>
        </authorList>
    </citation>
    <scope>NUCLEOTIDE SEQUENCE</scope>
    <source>
        <strain evidence="3">Gfbio:e3339647-f889-4370-9287-4fb5cb688e4c:AG393N10_GoMArc1</strain>
    </source>
</reference>
<name>A0A811T8F9_9EURY</name>
<evidence type="ECO:0000313" key="4">
    <source>
        <dbReference type="Proteomes" id="UP000637195"/>
    </source>
</evidence>
<evidence type="ECO:0000256" key="1">
    <source>
        <dbReference type="SAM" id="Phobius"/>
    </source>
</evidence>
<comment type="caution">
    <text evidence="3">The sequence shown here is derived from an EMBL/GenBank/DDBJ whole genome shotgun (WGS) entry which is preliminary data.</text>
</comment>
<feature type="transmembrane region" description="Helical" evidence="1">
    <location>
        <begin position="81"/>
        <end position="100"/>
    </location>
</feature>
<keyword evidence="1" id="KW-1133">Transmembrane helix</keyword>
<dbReference type="Pfam" id="PF23600">
    <property type="entry name" value="CdpA_N"/>
    <property type="match status" value="1"/>
</dbReference>
<evidence type="ECO:0000259" key="2">
    <source>
        <dbReference type="Pfam" id="PF23600"/>
    </source>
</evidence>
<evidence type="ECO:0000313" key="3">
    <source>
        <dbReference type="EMBL" id="CAD6491883.1"/>
    </source>
</evidence>
<feature type="transmembrane region" description="Helical" evidence="1">
    <location>
        <begin position="112"/>
        <end position="140"/>
    </location>
</feature>
<keyword evidence="1" id="KW-0472">Membrane</keyword>